<dbReference type="PANTHER" id="PTHR32182">
    <property type="entry name" value="DNA REPLICATION AND REPAIR PROTEIN RECF"/>
    <property type="match status" value="1"/>
</dbReference>
<evidence type="ECO:0000256" key="7">
    <source>
        <dbReference type="ARBA" id="ARBA00022763"/>
    </source>
</evidence>
<evidence type="ECO:0000256" key="3">
    <source>
        <dbReference type="ARBA" id="ARBA00020170"/>
    </source>
</evidence>
<keyword evidence="11 12" id="KW-0742">SOS response</keyword>
<proteinExistence type="inferred from homology"/>
<dbReference type="Pfam" id="PF02463">
    <property type="entry name" value="SMC_N"/>
    <property type="match status" value="1"/>
</dbReference>
<dbReference type="Gene3D" id="3.40.50.300">
    <property type="entry name" value="P-loop containing nucleotide triphosphate hydrolases"/>
    <property type="match status" value="1"/>
</dbReference>
<evidence type="ECO:0000256" key="1">
    <source>
        <dbReference type="ARBA" id="ARBA00004496"/>
    </source>
</evidence>
<dbReference type="GO" id="GO:0003697">
    <property type="term" value="F:single-stranded DNA binding"/>
    <property type="evidence" value="ECO:0007669"/>
    <property type="project" value="UniProtKB-UniRule"/>
</dbReference>
<comment type="caution">
    <text evidence="14">The sequence shown here is derived from an EMBL/GenBank/DDBJ whole genome shotgun (WGS) entry which is preliminary data.</text>
</comment>
<evidence type="ECO:0000256" key="6">
    <source>
        <dbReference type="ARBA" id="ARBA00022741"/>
    </source>
</evidence>
<reference evidence="14" key="2">
    <citation type="journal article" date="2021" name="PeerJ">
        <title>Extensive microbial diversity within the chicken gut microbiome revealed by metagenomics and culture.</title>
        <authorList>
            <person name="Gilroy R."/>
            <person name="Ravi A."/>
            <person name="Getino M."/>
            <person name="Pursley I."/>
            <person name="Horton D.L."/>
            <person name="Alikhan N.F."/>
            <person name="Baker D."/>
            <person name="Gharbi K."/>
            <person name="Hall N."/>
            <person name="Watson M."/>
            <person name="Adriaenssens E.M."/>
            <person name="Foster-Nyarko E."/>
            <person name="Jarju S."/>
            <person name="Secka A."/>
            <person name="Antonio M."/>
            <person name="Oren A."/>
            <person name="Chaudhuri R.R."/>
            <person name="La Ragione R."/>
            <person name="Hildebrand F."/>
            <person name="Pallen M.J."/>
        </authorList>
    </citation>
    <scope>NUCLEOTIDE SEQUENCE</scope>
    <source>
        <strain evidence="14">17113</strain>
    </source>
</reference>
<dbReference type="SUPFAM" id="SSF52540">
    <property type="entry name" value="P-loop containing nucleoside triphosphate hydrolases"/>
    <property type="match status" value="1"/>
</dbReference>
<dbReference type="GO" id="GO:0006260">
    <property type="term" value="P:DNA replication"/>
    <property type="evidence" value="ECO:0007669"/>
    <property type="project" value="UniProtKB-UniRule"/>
</dbReference>
<evidence type="ECO:0000256" key="8">
    <source>
        <dbReference type="ARBA" id="ARBA00022840"/>
    </source>
</evidence>
<sequence>MILDRLVLRKFRNYESLDLRFGSGLNLIVGPNGSGKTNLAEAIHYLSLARSWRAPDDAAVIKDGERLACIEADVFEGQLHRLARIEIEKGRKRGQVNQKPVRRLSDLLRVINVLLFSPSDAALFTGSPGERRSFVDVAISKQSPDYLAQISKYARLLKERNAALKETRPDLALIRVLSRQMSELVPVILSYRRMFFGTLNDVLGPVYDELSGQKNVCKAIYRPFIKGDGISPDDVEKAFEGALDGDLAHRSTSVGPHREDFSIFLNGKDISSHGSQGENRTAAIAIKIAPYFMADDEAKKPVAVLDDVTSELDAERQARLFGLLRKMGQVFVTATDLPDIEGASYIDVSANNATRRN</sequence>
<keyword evidence="5 12" id="KW-0235">DNA replication</keyword>
<dbReference type="PROSITE" id="PS00617">
    <property type="entry name" value="RECF_1"/>
    <property type="match status" value="1"/>
</dbReference>
<keyword evidence="4 12" id="KW-0963">Cytoplasm</keyword>
<dbReference type="EMBL" id="JADINA010000011">
    <property type="protein sequence ID" value="MBO8425962.1"/>
    <property type="molecule type" value="Genomic_DNA"/>
</dbReference>
<organism evidence="14 15">
    <name type="scientific">Candidatus Alloenteromonas pullistercoris</name>
    <dbReference type="NCBI Taxonomy" id="2840785"/>
    <lineage>
        <taxon>Bacteria</taxon>
        <taxon>Bacillati</taxon>
        <taxon>Bacillota</taxon>
        <taxon>Bacillota incertae sedis</taxon>
        <taxon>Candidatus Alloenteromonas</taxon>
    </lineage>
</organism>
<dbReference type="NCBIfam" id="TIGR00611">
    <property type="entry name" value="recf"/>
    <property type="match status" value="1"/>
</dbReference>
<dbReference type="AlphaFoldDB" id="A0A9D9GVI8"/>
<dbReference type="Gene3D" id="1.20.1050.90">
    <property type="entry name" value="RecF/RecN/SMC, N-terminal domain"/>
    <property type="match status" value="1"/>
</dbReference>
<dbReference type="GO" id="GO:0005737">
    <property type="term" value="C:cytoplasm"/>
    <property type="evidence" value="ECO:0007669"/>
    <property type="project" value="UniProtKB-SubCell"/>
</dbReference>
<evidence type="ECO:0000256" key="5">
    <source>
        <dbReference type="ARBA" id="ARBA00022705"/>
    </source>
</evidence>
<dbReference type="InterPro" id="IPR001238">
    <property type="entry name" value="DNA-binding_RecF"/>
</dbReference>
<evidence type="ECO:0000313" key="14">
    <source>
        <dbReference type="EMBL" id="MBO8425962.1"/>
    </source>
</evidence>
<dbReference type="InterPro" id="IPR003395">
    <property type="entry name" value="RecF/RecN/SMC_N"/>
</dbReference>
<dbReference type="GO" id="GO:0000731">
    <property type="term" value="P:DNA synthesis involved in DNA repair"/>
    <property type="evidence" value="ECO:0007669"/>
    <property type="project" value="TreeGrafter"/>
</dbReference>
<gene>
    <name evidence="12" type="primary">recF</name>
    <name evidence="14" type="ORF">IAC61_01400</name>
</gene>
<dbReference type="GO" id="GO:0009432">
    <property type="term" value="P:SOS response"/>
    <property type="evidence" value="ECO:0007669"/>
    <property type="project" value="UniProtKB-UniRule"/>
</dbReference>
<evidence type="ECO:0000256" key="10">
    <source>
        <dbReference type="ARBA" id="ARBA00023204"/>
    </source>
</evidence>
<keyword evidence="10 12" id="KW-0234">DNA repair</keyword>
<dbReference type="Proteomes" id="UP000823634">
    <property type="component" value="Unassembled WGS sequence"/>
</dbReference>
<keyword evidence="7 12" id="KW-0227">DNA damage</keyword>
<comment type="similarity">
    <text evidence="2 12">Belongs to the RecF family.</text>
</comment>
<dbReference type="InterPro" id="IPR018078">
    <property type="entry name" value="DNA-binding_RecF_CS"/>
</dbReference>
<name>A0A9D9GVI8_9FIRM</name>
<evidence type="ECO:0000259" key="13">
    <source>
        <dbReference type="Pfam" id="PF02463"/>
    </source>
</evidence>
<feature type="binding site" evidence="12">
    <location>
        <begin position="30"/>
        <end position="37"/>
    </location>
    <ligand>
        <name>ATP</name>
        <dbReference type="ChEBI" id="CHEBI:30616"/>
    </ligand>
</feature>
<evidence type="ECO:0000256" key="11">
    <source>
        <dbReference type="ARBA" id="ARBA00023236"/>
    </source>
</evidence>
<evidence type="ECO:0000256" key="9">
    <source>
        <dbReference type="ARBA" id="ARBA00023125"/>
    </source>
</evidence>
<dbReference type="InterPro" id="IPR042174">
    <property type="entry name" value="RecF_2"/>
</dbReference>
<evidence type="ECO:0000256" key="4">
    <source>
        <dbReference type="ARBA" id="ARBA00022490"/>
    </source>
</evidence>
<dbReference type="InterPro" id="IPR027417">
    <property type="entry name" value="P-loop_NTPase"/>
</dbReference>
<feature type="domain" description="RecF/RecN/SMC N-terminal" evidence="13">
    <location>
        <begin position="3"/>
        <end position="341"/>
    </location>
</feature>
<reference evidence="14" key="1">
    <citation type="submission" date="2020-10" db="EMBL/GenBank/DDBJ databases">
        <authorList>
            <person name="Gilroy R."/>
        </authorList>
    </citation>
    <scope>NUCLEOTIDE SEQUENCE</scope>
    <source>
        <strain evidence="14">17113</strain>
    </source>
</reference>
<comment type="subcellular location">
    <subcellularLocation>
        <location evidence="1 12">Cytoplasm</location>
    </subcellularLocation>
</comment>
<evidence type="ECO:0000313" key="15">
    <source>
        <dbReference type="Proteomes" id="UP000823634"/>
    </source>
</evidence>
<dbReference type="HAMAP" id="MF_00365">
    <property type="entry name" value="RecF"/>
    <property type="match status" value="1"/>
</dbReference>
<dbReference type="GO" id="GO:0006302">
    <property type="term" value="P:double-strand break repair"/>
    <property type="evidence" value="ECO:0007669"/>
    <property type="project" value="TreeGrafter"/>
</dbReference>
<dbReference type="GO" id="GO:0005524">
    <property type="term" value="F:ATP binding"/>
    <property type="evidence" value="ECO:0007669"/>
    <property type="project" value="UniProtKB-UniRule"/>
</dbReference>
<evidence type="ECO:0000256" key="2">
    <source>
        <dbReference type="ARBA" id="ARBA00008016"/>
    </source>
</evidence>
<comment type="function">
    <text evidence="12">The RecF protein is involved in DNA metabolism; it is required for DNA replication and normal SOS inducibility. RecF binds preferentially to single-stranded, linear DNA. It also seems to bind ATP.</text>
</comment>
<keyword evidence="9 12" id="KW-0238">DNA-binding</keyword>
<protein>
    <recommendedName>
        <fullName evidence="3 12">DNA replication and repair protein RecF</fullName>
    </recommendedName>
</protein>
<keyword evidence="6 12" id="KW-0547">Nucleotide-binding</keyword>
<dbReference type="PANTHER" id="PTHR32182:SF0">
    <property type="entry name" value="DNA REPLICATION AND REPAIR PROTEIN RECF"/>
    <property type="match status" value="1"/>
</dbReference>
<accession>A0A9D9GVI8</accession>
<keyword evidence="8 12" id="KW-0067">ATP-binding</keyword>
<evidence type="ECO:0000256" key="12">
    <source>
        <dbReference type="HAMAP-Rule" id="MF_00365"/>
    </source>
</evidence>